<dbReference type="RefSeq" id="WP_119365588.1">
    <property type="nucleotide sequence ID" value="NZ_QXDJ01000001.1"/>
</dbReference>
<dbReference type="AlphaFoldDB" id="A0A399IZN5"/>
<reference evidence="8 9" key="1">
    <citation type="submission" date="2018-08" db="EMBL/GenBank/DDBJ databases">
        <title>Genome of Clostridium chromiireducens C1, DSM12136.</title>
        <authorList>
            <person name="Xing M."/>
            <person name="Wei Y."/>
            <person name="Ang E.L."/>
            <person name="Zhao H."/>
            <person name="Zhang Y."/>
        </authorList>
    </citation>
    <scope>NUCLEOTIDE SEQUENCE [LARGE SCALE GENOMIC DNA]</scope>
    <source>
        <strain evidence="8 9">C1</strain>
    </source>
</reference>
<keyword evidence="8" id="KW-0969">Cilium</keyword>
<evidence type="ECO:0000256" key="2">
    <source>
        <dbReference type="ARBA" id="ARBA00022490"/>
    </source>
</evidence>
<keyword evidence="2" id="KW-0963">Cytoplasm</keyword>
<evidence type="ECO:0000256" key="4">
    <source>
        <dbReference type="ARBA" id="ARBA00023186"/>
    </source>
</evidence>
<comment type="similarity">
    <text evidence="6">Belongs to the bacillales FliT family.</text>
</comment>
<accession>A0A399IZN5</accession>
<protein>
    <recommendedName>
        <fullName evidence="7">Flagellar protein FliT</fullName>
    </recommendedName>
</protein>
<keyword evidence="3" id="KW-1005">Bacterial flagellum biogenesis</keyword>
<dbReference type="InterPro" id="IPR008622">
    <property type="entry name" value="FliT"/>
</dbReference>
<evidence type="ECO:0000256" key="5">
    <source>
        <dbReference type="ARBA" id="ARBA00093765"/>
    </source>
</evidence>
<evidence type="ECO:0000313" key="9">
    <source>
        <dbReference type="Proteomes" id="UP000265930"/>
    </source>
</evidence>
<evidence type="ECO:0000256" key="3">
    <source>
        <dbReference type="ARBA" id="ARBA00022795"/>
    </source>
</evidence>
<keyword evidence="8" id="KW-0966">Cell projection</keyword>
<sequence>MNEKLKSYLEDFKKCTIEMIEDLEKDDLDNFEAGLNRRQQIIEKISELNFDKNEFKEICKQLDVETFDNELNKRTKDEKDKLRQKILNLKKSQSANTVYQSNTNKINIFSKKV</sequence>
<dbReference type="EMBL" id="QXDJ01000001">
    <property type="protein sequence ID" value="RII36196.1"/>
    <property type="molecule type" value="Genomic_DNA"/>
</dbReference>
<dbReference type="Pfam" id="PF05400">
    <property type="entry name" value="FliT"/>
    <property type="match status" value="1"/>
</dbReference>
<gene>
    <name evidence="8" type="ORF">D2A34_02125</name>
</gene>
<evidence type="ECO:0000256" key="7">
    <source>
        <dbReference type="ARBA" id="ARBA00093797"/>
    </source>
</evidence>
<evidence type="ECO:0000256" key="1">
    <source>
        <dbReference type="ARBA" id="ARBA00004514"/>
    </source>
</evidence>
<proteinExistence type="inferred from homology"/>
<name>A0A399IZN5_9CLOT</name>
<keyword evidence="8" id="KW-0282">Flagellum</keyword>
<keyword evidence="4" id="KW-0143">Chaperone</keyword>
<organism evidence="8 9">
    <name type="scientific">Clostridium chromiireducens</name>
    <dbReference type="NCBI Taxonomy" id="225345"/>
    <lineage>
        <taxon>Bacteria</taxon>
        <taxon>Bacillati</taxon>
        <taxon>Bacillota</taxon>
        <taxon>Clostridia</taxon>
        <taxon>Eubacteriales</taxon>
        <taxon>Clostridiaceae</taxon>
        <taxon>Clostridium</taxon>
    </lineage>
</organism>
<comment type="subcellular location">
    <subcellularLocation>
        <location evidence="1">Cytoplasm</location>
        <location evidence="1">Cytosol</location>
    </subcellularLocation>
</comment>
<evidence type="ECO:0000256" key="6">
    <source>
        <dbReference type="ARBA" id="ARBA00093785"/>
    </source>
</evidence>
<dbReference type="Proteomes" id="UP000265930">
    <property type="component" value="Unassembled WGS sequence"/>
</dbReference>
<comment type="function">
    <text evidence="5">May act as an export chaperone for the filament capping protein FliD.</text>
</comment>
<comment type="caution">
    <text evidence="8">The sequence shown here is derived from an EMBL/GenBank/DDBJ whole genome shotgun (WGS) entry which is preliminary data.</text>
</comment>
<evidence type="ECO:0000313" key="8">
    <source>
        <dbReference type="EMBL" id="RII36196.1"/>
    </source>
</evidence>